<dbReference type="PRINTS" id="PR00723">
    <property type="entry name" value="SUBTILISIN"/>
</dbReference>
<evidence type="ECO:0000313" key="10">
    <source>
        <dbReference type="Proteomes" id="UP000184447"/>
    </source>
</evidence>
<evidence type="ECO:0000256" key="2">
    <source>
        <dbReference type="ARBA" id="ARBA00022670"/>
    </source>
</evidence>
<dbReference type="SUPFAM" id="SSF52743">
    <property type="entry name" value="Subtilisin-like"/>
    <property type="match status" value="1"/>
</dbReference>
<dbReference type="InterPro" id="IPR050131">
    <property type="entry name" value="Peptidase_S8_subtilisin-like"/>
</dbReference>
<dbReference type="PANTHER" id="PTHR43806:SF11">
    <property type="entry name" value="CEREVISIN-RELATED"/>
    <property type="match status" value="1"/>
</dbReference>
<feature type="active site" description="Charge relay system" evidence="6">
    <location>
        <position position="328"/>
    </location>
</feature>
<feature type="active site" description="Charge relay system" evidence="6">
    <location>
        <position position="176"/>
    </location>
</feature>
<evidence type="ECO:0000313" key="9">
    <source>
        <dbReference type="EMBL" id="SHH97802.1"/>
    </source>
</evidence>
<keyword evidence="5 6" id="KW-0720">Serine protease</keyword>
<dbReference type="InterPro" id="IPR037045">
    <property type="entry name" value="S8pro/Inhibitor_I9_sf"/>
</dbReference>
<evidence type="ECO:0000256" key="3">
    <source>
        <dbReference type="ARBA" id="ARBA00022723"/>
    </source>
</evidence>
<feature type="domain" description="Peptidase S8/S53" evidence="8">
    <location>
        <begin position="135"/>
        <end position="337"/>
    </location>
</feature>
<keyword evidence="3" id="KW-0479">Metal-binding</keyword>
<accession>A0A1M5XDS8</accession>
<comment type="similarity">
    <text evidence="1 6 7">Belongs to the peptidase S8 family.</text>
</comment>
<evidence type="ECO:0000256" key="6">
    <source>
        <dbReference type="PROSITE-ProRule" id="PRU01240"/>
    </source>
</evidence>
<evidence type="ECO:0000256" key="7">
    <source>
        <dbReference type="RuleBase" id="RU003355"/>
    </source>
</evidence>
<dbReference type="PROSITE" id="PS00137">
    <property type="entry name" value="SUBTILASE_HIS"/>
    <property type="match status" value="1"/>
</dbReference>
<evidence type="ECO:0000256" key="1">
    <source>
        <dbReference type="ARBA" id="ARBA00011073"/>
    </source>
</evidence>
<evidence type="ECO:0000256" key="4">
    <source>
        <dbReference type="ARBA" id="ARBA00022801"/>
    </source>
</evidence>
<keyword evidence="10" id="KW-1185">Reference proteome</keyword>
<dbReference type="Gene3D" id="3.40.50.200">
    <property type="entry name" value="Peptidase S8/S53 domain"/>
    <property type="match status" value="1"/>
</dbReference>
<dbReference type="GO" id="GO:0006508">
    <property type="term" value="P:proteolysis"/>
    <property type="evidence" value="ECO:0007669"/>
    <property type="project" value="UniProtKB-KW"/>
</dbReference>
<evidence type="ECO:0000256" key="5">
    <source>
        <dbReference type="ARBA" id="ARBA00022825"/>
    </source>
</evidence>
<dbReference type="InterPro" id="IPR000209">
    <property type="entry name" value="Peptidase_S8/S53_dom"/>
</dbReference>
<organism evidence="9 10">
    <name type="scientific">Clostridium grantii DSM 8605</name>
    <dbReference type="NCBI Taxonomy" id="1121316"/>
    <lineage>
        <taxon>Bacteria</taxon>
        <taxon>Bacillati</taxon>
        <taxon>Bacillota</taxon>
        <taxon>Clostridia</taxon>
        <taxon>Eubacteriales</taxon>
        <taxon>Clostridiaceae</taxon>
        <taxon>Clostridium</taxon>
    </lineage>
</organism>
<dbReference type="PROSITE" id="PS51892">
    <property type="entry name" value="SUBTILASE"/>
    <property type="match status" value="1"/>
</dbReference>
<dbReference type="InterPro" id="IPR015500">
    <property type="entry name" value="Peptidase_S8_subtilisin-rel"/>
</dbReference>
<keyword evidence="4 6" id="KW-0378">Hydrolase</keyword>
<dbReference type="AlphaFoldDB" id="A0A1M5XDS8"/>
<dbReference type="PROSITE" id="PS00136">
    <property type="entry name" value="SUBTILASE_ASP"/>
    <property type="match status" value="1"/>
</dbReference>
<dbReference type="GO" id="GO:0004252">
    <property type="term" value="F:serine-type endopeptidase activity"/>
    <property type="evidence" value="ECO:0007669"/>
    <property type="project" value="UniProtKB-UniRule"/>
</dbReference>
<feature type="active site" description="Charge relay system" evidence="6">
    <location>
        <position position="143"/>
    </location>
</feature>
<dbReference type="PANTHER" id="PTHR43806">
    <property type="entry name" value="PEPTIDASE S8"/>
    <property type="match status" value="1"/>
</dbReference>
<reference evidence="9 10" key="1">
    <citation type="submission" date="2016-11" db="EMBL/GenBank/DDBJ databases">
        <authorList>
            <person name="Jaros S."/>
            <person name="Januszkiewicz K."/>
            <person name="Wedrychowicz H."/>
        </authorList>
    </citation>
    <scope>NUCLEOTIDE SEQUENCE [LARGE SCALE GENOMIC DNA]</scope>
    <source>
        <strain evidence="9 10">DSM 8605</strain>
    </source>
</reference>
<dbReference type="InterPro" id="IPR034202">
    <property type="entry name" value="Subtilisin_Carlsberg-like"/>
</dbReference>
<dbReference type="Pfam" id="PF00082">
    <property type="entry name" value="Peptidase_S8"/>
    <property type="match status" value="1"/>
</dbReference>
<dbReference type="Proteomes" id="UP000184447">
    <property type="component" value="Unassembled WGS sequence"/>
</dbReference>
<feature type="non-terminal residue" evidence="9">
    <location>
        <position position="346"/>
    </location>
</feature>
<dbReference type="PROSITE" id="PS00138">
    <property type="entry name" value="SUBTILASE_SER"/>
    <property type="match status" value="1"/>
</dbReference>
<dbReference type="OrthoDB" id="9798386at2"/>
<dbReference type="EMBL" id="FQXM01000027">
    <property type="protein sequence ID" value="SHH97802.1"/>
    <property type="molecule type" value="Genomic_DNA"/>
</dbReference>
<dbReference type="InterPro" id="IPR022398">
    <property type="entry name" value="Peptidase_S8_His-AS"/>
</dbReference>
<dbReference type="InterPro" id="IPR036852">
    <property type="entry name" value="Peptidase_S8/S53_dom_sf"/>
</dbReference>
<sequence>MLKQKLNFVALIVLVLILVGMSSTVPASALNKQDRKIVVFSNTTDENQVDEILKKHDTEKIKNLPSINGVVVNLSKDNKLRDQKEVKYIEDDFVVSINKKTTNIPEIPPSTVSQIIPWGIEYMEAPQYWGVSNTDNVKIGIVDTGIDLDHPDLVKNIKGGFNAIRNNKSANDDNGHGTHVAGIIAASMNEIGVVGMVPDADIYAIKALDSNGDGYVSDIIEGIDWAIKNDLDILNMSISTTNNSESLHDIVKKANDAGIIMVAAAGNNYGGASEFPATYPEVVSVGAIDENGSIADFSALEGVDVYAPGVDIYSTYLSNGYLSMSGTSMAAPHYTGKLCAELIESE</sequence>
<gene>
    <name evidence="9" type="ORF">SAMN02745207_03570</name>
</gene>
<proteinExistence type="inferred from homology"/>
<dbReference type="InterPro" id="IPR023827">
    <property type="entry name" value="Peptidase_S8_Asp-AS"/>
</dbReference>
<protein>
    <submittedName>
        <fullName evidence="9">Subtilase family protein</fullName>
    </submittedName>
</protein>
<dbReference type="Gene3D" id="3.30.70.80">
    <property type="entry name" value="Peptidase S8 propeptide/proteinase inhibitor I9"/>
    <property type="match status" value="1"/>
</dbReference>
<dbReference type="InterPro" id="IPR023828">
    <property type="entry name" value="Peptidase_S8_Ser-AS"/>
</dbReference>
<evidence type="ECO:0000259" key="8">
    <source>
        <dbReference type="Pfam" id="PF00082"/>
    </source>
</evidence>
<dbReference type="GO" id="GO:0046872">
    <property type="term" value="F:metal ion binding"/>
    <property type="evidence" value="ECO:0007669"/>
    <property type="project" value="UniProtKB-KW"/>
</dbReference>
<name>A0A1M5XDS8_9CLOT</name>
<dbReference type="RefSeq" id="WP_073340193.1">
    <property type="nucleotide sequence ID" value="NZ_FQXM01000027.1"/>
</dbReference>
<dbReference type="STRING" id="1121316.SAMN02745207_03570"/>
<keyword evidence="2 6" id="KW-0645">Protease</keyword>
<dbReference type="CDD" id="cd07477">
    <property type="entry name" value="Peptidases_S8_Subtilisin_subset"/>
    <property type="match status" value="1"/>
</dbReference>